<proteinExistence type="predicted"/>
<organism evidence="1 2">
    <name type="scientific">Aegilops tauschii subsp. strangulata</name>
    <name type="common">Goatgrass</name>
    <dbReference type="NCBI Taxonomy" id="200361"/>
    <lineage>
        <taxon>Eukaryota</taxon>
        <taxon>Viridiplantae</taxon>
        <taxon>Streptophyta</taxon>
        <taxon>Embryophyta</taxon>
        <taxon>Tracheophyta</taxon>
        <taxon>Spermatophyta</taxon>
        <taxon>Magnoliopsida</taxon>
        <taxon>Liliopsida</taxon>
        <taxon>Poales</taxon>
        <taxon>Poaceae</taxon>
        <taxon>BOP clade</taxon>
        <taxon>Pooideae</taxon>
        <taxon>Triticodae</taxon>
        <taxon>Triticeae</taxon>
        <taxon>Triticinae</taxon>
        <taxon>Aegilops</taxon>
    </lineage>
</organism>
<evidence type="ECO:0000313" key="1">
    <source>
        <dbReference type="EnsemblPlants" id="AET2Gv20544300.2"/>
    </source>
</evidence>
<name>A0A453BKL4_AEGTS</name>
<protein>
    <recommendedName>
        <fullName evidence="3">Reverse transcriptase domain-containing protein</fullName>
    </recommendedName>
</protein>
<reference evidence="2" key="2">
    <citation type="journal article" date="2017" name="Nat. Plants">
        <title>The Aegilops tauschii genome reveals multiple impacts of transposons.</title>
        <authorList>
            <person name="Zhao G."/>
            <person name="Zou C."/>
            <person name="Li K."/>
            <person name="Wang K."/>
            <person name="Li T."/>
            <person name="Gao L."/>
            <person name="Zhang X."/>
            <person name="Wang H."/>
            <person name="Yang Z."/>
            <person name="Liu X."/>
            <person name="Jiang W."/>
            <person name="Mao L."/>
            <person name="Kong X."/>
            <person name="Jiao Y."/>
            <person name="Jia J."/>
        </authorList>
    </citation>
    <scope>NUCLEOTIDE SEQUENCE [LARGE SCALE GENOMIC DNA]</scope>
    <source>
        <strain evidence="2">cv. AL8/78</strain>
    </source>
</reference>
<dbReference type="Gramene" id="AET2Gv20544300.2">
    <property type="protein sequence ID" value="AET2Gv20544300.2"/>
    <property type="gene ID" value="AET2Gv20544300"/>
</dbReference>
<reference evidence="1" key="5">
    <citation type="journal article" date="2021" name="G3 (Bethesda)">
        <title>Aegilops tauschii genome assembly Aet v5.0 features greater sequence contiguity and improved annotation.</title>
        <authorList>
            <person name="Wang L."/>
            <person name="Zhu T."/>
            <person name="Rodriguez J.C."/>
            <person name="Deal K.R."/>
            <person name="Dubcovsky J."/>
            <person name="McGuire P.E."/>
            <person name="Lux T."/>
            <person name="Spannagl M."/>
            <person name="Mayer K.F.X."/>
            <person name="Baldrich P."/>
            <person name="Meyers B.C."/>
            <person name="Huo N."/>
            <person name="Gu Y.Q."/>
            <person name="Zhou H."/>
            <person name="Devos K.M."/>
            <person name="Bennetzen J.L."/>
            <person name="Unver T."/>
            <person name="Budak H."/>
            <person name="Gulick P.J."/>
            <person name="Galiba G."/>
            <person name="Kalapos B."/>
            <person name="Nelson D.R."/>
            <person name="Li P."/>
            <person name="You F.M."/>
            <person name="Luo M.C."/>
            <person name="Dvorak J."/>
        </authorList>
    </citation>
    <scope>NUCLEOTIDE SEQUENCE [LARGE SCALE GENOMIC DNA]</scope>
    <source>
        <strain evidence="1">cv. AL8/78</strain>
    </source>
</reference>
<dbReference type="Proteomes" id="UP000015105">
    <property type="component" value="Chromosome 2D"/>
</dbReference>
<sequence length="147" mass="16365">MDDRVLSDHDDIADAAFAHFDTLLGTAVDRDCSLNLDDLIEPADDLLDLEAPFGAEEIWHAVQRLPAHKAPGPDGFTAEFIKACWPMVRQDFADVFQQLYDMRGRGFARLNQALLALLPKRADAASFGDYRPISLIHLVAKVFAKLL</sequence>
<evidence type="ECO:0008006" key="3">
    <source>
        <dbReference type="Google" id="ProtNLM"/>
    </source>
</evidence>
<dbReference type="PANTHER" id="PTHR19446">
    <property type="entry name" value="REVERSE TRANSCRIPTASES"/>
    <property type="match status" value="1"/>
</dbReference>
<dbReference type="EnsemblPlants" id="AET2Gv20544300.2">
    <property type="protein sequence ID" value="AET2Gv20544300.2"/>
    <property type="gene ID" value="AET2Gv20544300"/>
</dbReference>
<keyword evidence="2" id="KW-1185">Reference proteome</keyword>
<dbReference type="STRING" id="200361.A0A453BKL4"/>
<reference evidence="1" key="3">
    <citation type="journal article" date="2017" name="Nature">
        <title>Genome sequence of the progenitor of the wheat D genome Aegilops tauschii.</title>
        <authorList>
            <person name="Luo M.C."/>
            <person name="Gu Y.Q."/>
            <person name="Puiu D."/>
            <person name="Wang H."/>
            <person name="Twardziok S.O."/>
            <person name="Deal K.R."/>
            <person name="Huo N."/>
            <person name="Zhu T."/>
            <person name="Wang L."/>
            <person name="Wang Y."/>
            <person name="McGuire P.E."/>
            <person name="Liu S."/>
            <person name="Long H."/>
            <person name="Ramasamy R.K."/>
            <person name="Rodriguez J.C."/>
            <person name="Van S.L."/>
            <person name="Yuan L."/>
            <person name="Wang Z."/>
            <person name="Xia Z."/>
            <person name="Xiao L."/>
            <person name="Anderson O.D."/>
            <person name="Ouyang S."/>
            <person name="Liang Y."/>
            <person name="Zimin A.V."/>
            <person name="Pertea G."/>
            <person name="Qi P."/>
            <person name="Bennetzen J.L."/>
            <person name="Dai X."/>
            <person name="Dawson M.W."/>
            <person name="Muller H.G."/>
            <person name="Kugler K."/>
            <person name="Rivarola-Duarte L."/>
            <person name="Spannagl M."/>
            <person name="Mayer K.F.X."/>
            <person name="Lu F.H."/>
            <person name="Bevan M.W."/>
            <person name="Leroy P."/>
            <person name="Li P."/>
            <person name="You F.M."/>
            <person name="Sun Q."/>
            <person name="Liu Z."/>
            <person name="Lyons E."/>
            <person name="Wicker T."/>
            <person name="Salzberg S.L."/>
            <person name="Devos K.M."/>
            <person name="Dvorak J."/>
        </authorList>
    </citation>
    <scope>NUCLEOTIDE SEQUENCE [LARGE SCALE GENOMIC DNA]</scope>
    <source>
        <strain evidence="1">cv. AL8/78</strain>
    </source>
</reference>
<reference evidence="2" key="1">
    <citation type="journal article" date="2014" name="Science">
        <title>Ancient hybridizations among the ancestral genomes of bread wheat.</title>
        <authorList>
            <consortium name="International Wheat Genome Sequencing Consortium,"/>
            <person name="Marcussen T."/>
            <person name="Sandve S.R."/>
            <person name="Heier L."/>
            <person name="Spannagl M."/>
            <person name="Pfeifer M."/>
            <person name="Jakobsen K.S."/>
            <person name="Wulff B.B."/>
            <person name="Steuernagel B."/>
            <person name="Mayer K.F."/>
            <person name="Olsen O.A."/>
        </authorList>
    </citation>
    <scope>NUCLEOTIDE SEQUENCE [LARGE SCALE GENOMIC DNA]</scope>
    <source>
        <strain evidence="2">cv. AL8/78</strain>
    </source>
</reference>
<accession>A0A453BKL4</accession>
<evidence type="ECO:0000313" key="2">
    <source>
        <dbReference type="Proteomes" id="UP000015105"/>
    </source>
</evidence>
<dbReference type="AlphaFoldDB" id="A0A453BKL4"/>
<reference evidence="1" key="4">
    <citation type="submission" date="2019-03" db="UniProtKB">
        <authorList>
            <consortium name="EnsemblPlants"/>
        </authorList>
    </citation>
    <scope>IDENTIFICATION</scope>
</reference>